<evidence type="ECO:0000256" key="7">
    <source>
        <dbReference type="ARBA" id="ARBA00023306"/>
    </source>
</evidence>
<keyword evidence="5" id="KW-0159">Chromosome partition</keyword>
<reference evidence="8" key="1">
    <citation type="submission" date="2020-06" db="EMBL/GenBank/DDBJ databases">
        <title>Genomes of multiple members of Pneumocystis genus reveal paths to human pathogen Pneumocystis jirovecii.</title>
        <authorList>
            <person name="Cisse O.H."/>
            <person name="Ma L."/>
            <person name="Dekker J."/>
            <person name="Khil P."/>
            <person name="Jo J."/>
            <person name="Brenchley J."/>
            <person name="Blair R."/>
            <person name="Pahar B."/>
            <person name="Chabe M."/>
            <person name="Van Rompay K.A."/>
            <person name="Keesler R."/>
            <person name="Sukura A."/>
            <person name="Hirsch V."/>
            <person name="Kutty G."/>
            <person name="Liu Y."/>
            <person name="Peng L."/>
            <person name="Chen J."/>
            <person name="Song J."/>
            <person name="Weissenbacher-Lang C."/>
            <person name="Xu J."/>
            <person name="Upham N.S."/>
            <person name="Stajich J.E."/>
            <person name="Cuomo C.A."/>
            <person name="Cushion M.T."/>
            <person name="Kovacs J.A."/>
        </authorList>
    </citation>
    <scope>NUCLEOTIDE SEQUENCE</scope>
    <source>
        <strain evidence="8">2A</strain>
    </source>
</reference>
<evidence type="ECO:0008006" key="10">
    <source>
        <dbReference type="Google" id="ProtNLM"/>
    </source>
</evidence>
<evidence type="ECO:0000313" key="9">
    <source>
        <dbReference type="Proteomes" id="UP000663699"/>
    </source>
</evidence>
<dbReference type="AlphaFoldDB" id="A0A899FYX7"/>
<dbReference type="GO" id="GO:0007064">
    <property type="term" value="P:mitotic sister chromatid cohesion"/>
    <property type="evidence" value="ECO:0007669"/>
    <property type="project" value="InterPro"/>
</dbReference>
<gene>
    <name evidence="8" type="ORF">MERGE_002806</name>
</gene>
<dbReference type="EMBL" id="CP054537">
    <property type="protein sequence ID" value="QSL65494.1"/>
    <property type="molecule type" value="Genomic_DNA"/>
</dbReference>
<proteinExistence type="inferred from homology"/>
<keyword evidence="3" id="KW-0132">Cell division</keyword>
<evidence type="ECO:0000256" key="6">
    <source>
        <dbReference type="ARBA" id="ARBA00023242"/>
    </source>
</evidence>
<evidence type="ECO:0000256" key="5">
    <source>
        <dbReference type="ARBA" id="ARBA00022829"/>
    </source>
</evidence>
<name>A0A899FYX7_9ASCO</name>
<dbReference type="Pfam" id="PF10345">
    <property type="entry name" value="Cohesin_load"/>
    <property type="match status" value="1"/>
</dbReference>
<evidence type="ECO:0000256" key="1">
    <source>
        <dbReference type="ARBA" id="ARBA00004123"/>
    </source>
</evidence>
<dbReference type="GO" id="GO:0051301">
    <property type="term" value="P:cell division"/>
    <property type="evidence" value="ECO:0007669"/>
    <property type="project" value="UniProtKB-KW"/>
</dbReference>
<sequence length="616" mass="71781">MEFRGRKLEGGGGIYNFSDEYTSDDQDKIVASWIIESNDITSYIFMVEVFPYEEYYKLIATGLGCLETLLCYDKLEANVEIRTRFRMAEVIFYETEDIERAERILSKGVILAQRKNEDIETKFAMQHLQICIVAQKSLKTAQILLKSCIEEAEERRLVHWVYIFLFLQYDVLSCSVNQDSERMGRLSTLIKINSIAENRNDHLICIIARLLETCLRIESEQYQMAKKCLNYVSEIQTKVSDISFLNRVKMMFNIFLNLIQGYGKEAIHELRDLHHELDAFAEETNCLYQDTFNLPLSQNGLDMKIYWFNAQQLFIYGHILSGMCYLPDYSSSKAEIFFNEGLEMLTYDFAYDQFLTNGLRTNKNLNWFDMIHKMCLIYYCFALMLRSKFNKAFEYIQILEKHSSSFTATTRALFMLLKGTYAQFTGQLDTALKAYESIPVFLQAINLLGSLNSILIFQGNQLQDKKRVYELLNNIEPLCKSSSFTQLKFAWNLITGSAGKDVLYSKNSLTYVVSASEKHTNTQLRVMALIALCYYFVAHSESEQAEKMLISAYLLSKNAENDIWAFMSGKLLQELMKKKNKNIKAEKQFQLNLKHKERILDIFNNRHDIHLTIFCF</sequence>
<keyword evidence="7" id="KW-0131">Cell cycle</keyword>
<evidence type="ECO:0000256" key="3">
    <source>
        <dbReference type="ARBA" id="ARBA00022618"/>
    </source>
</evidence>
<dbReference type="OrthoDB" id="5565328at2759"/>
<dbReference type="GO" id="GO:0005634">
    <property type="term" value="C:nucleus"/>
    <property type="evidence" value="ECO:0007669"/>
    <property type="project" value="UniProtKB-SubCell"/>
</dbReference>
<keyword evidence="6" id="KW-0539">Nucleus</keyword>
<dbReference type="Proteomes" id="UP000663699">
    <property type="component" value="Chromosome 6"/>
</dbReference>
<dbReference type="GO" id="GO:0007059">
    <property type="term" value="P:chromosome segregation"/>
    <property type="evidence" value="ECO:0007669"/>
    <property type="project" value="UniProtKB-KW"/>
</dbReference>
<accession>A0A899FYX7</accession>
<evidence type="ECO:0000256" key="2">
    <source>
        <dbReference type="ARBA" id="ARBA00008585"/>
    </source>
</evidence>
<protein>
    <recommendedName>
        <fullName evidence="10">Cohesin loading factor</fullName>
    </recommendedName>
</protein>
<dbReference type="PANTHER" id="PTHR21394">
    <property type="entry name" value="MAU2 CHROMATID COHESION FACTOR HOMOLOG"/>
    <property type="match status" value="1"/>
</dbReference>
<keyword evidence="4" id="KW-0498">Mitosis</keyword>
<evidence type="ECO:0000313" key="8">
    <source>
        <dbReference type="EMBL" id="QSL65494.1"/>
    </source>
</evidence>
<comment type="subcellular location">
    <subcellularLocation>
        <location evidence="1">Nucleus</location>
    </subcellularLocation>
</comment>
<keyword evidence="9" id="KW-1185">Reference proteome</keyword>
<comment type="similarity">
    <text evidence="2">Belongs to the SCC4/mau-2 family.</text>
</comment>
<organism evidence="8 9">
    <name type="scientific">Pneumocystis wakefieldiae</name>
    <dbReference type="NCBI Taxonomy" id="38082"/>
    <lineage>
        <taxon>Eukaryota</taxon>
        <taxon>Fungi</taxon>
        <taxon>Dikarya</taxon>
        <taxon>Ascomycota</taxon>
        <taxon>Taphrinomycotina</taxon>
        <taxon>Pneumocystomycetes</taxon>
        <taxon>Pneumocystaceae</taxon>
        <taxon>Pneumocystis</taxon>
    </lineage>
</organism>
<evidence type="ECO:0000256" key="4">
    <source>
        <dbReference type="ARBA" id="ARBA00022776"/>
    </source>
</evidence>
<dbReference type="InterPro" id="IPR019440">
    <property type="entry name" value="MAU2"/>
</dbReference>